<feature type="chain" id="PRO_5011505207" evidence="4">
    <location>
        <begin position="24"/>
        <end position="565"/>
    </location>
</feature>
<proteinExistence type="predicted"/>
<dbReference type="InterPro" id="IPR011990">
    <property type="entry name" value="TPR-like_helical_dom_sf"/>
</dbReference>
<keyword evidence="1" id="KW-0677">Repeat</keyword>
<evidence type="ECO:0000313" key="6">
    <source>
        <dbReference type="Proteomes" id="UP000198926"/>
    </source>
</evidence>
<keyword evidence="2 3" id="KW-0802">TPR repeat</keyword>
<evidence type="ECO:0000256" key="1">
    <source>
        <dbReference type="ARBA" id="ARBA00022737"/>
    </source>
</evidence>
<evidence type="ECO:0000256" key="2">
    <source>
        <dbReference type="ARBA" id="ARBA00022803"/>
    </source>
</evidence>
<dbReference type="SUPFAM" id="SSF48452">
    <property type="entry name" value="TPR-like"/>
    <property type="match status" value="3"/>
</dbReference>
<keyword evidence="4" id="KW-0732">Signal</keyword>
<dbReference type="RefSeq" id="WP_242649934.1">
    <property type="nucleotide sequence ID" value="NZ_FOZM01000004.1"/>
</dbReference>
<dbReference type="Pfam" id="PF13432">
    <property type="entry name" value="TPR_16"/>
    <property type="match status" value="2"/>
</dbReference>
<reference evidence="5 6" key="1">
    <citation type="submission" date="2016-10" db="EMBL/GenBank/DDBJ databases">
        <authorList>
            <person name="de Groot N.N."/>
        </authorList>
    </citation>
    <scope>NUCLEOTIDE SEQUENCE [LARGE SCALE GENOMIC DNA]</scope>
    <source>
        <strain evidence="5 6">DSM 29433</strain>
    </source>
</reference>
<evidence type="ECO:0000256" key="4">
    <source>
        <dbReference type="SAM" id="SignalP"/>
    </source>
</evidence>
<dbReference type="PROSITE" id="PS50005">
    <property type="entry name" value="TPR"/>
    <property type="match status" value="1"/>
</dbReference>
<organism evidence="5 6">
    <name type="scientific">Yoonia litorea</name>
    <dbReference type="NCBI Taxonomy" id="1123755"/>
    <lineage>
        <taxon>Bacteria</taxon>
        <taxon>Pseudomonadati</taxon>
        <taxon>Pseudomonadota</taxon>
        <taxon>Alphaproteobacteria</taxon>
        <taxon>Rhodobacterales</taxon>
        <taxon>Paracoccaceae</taxon>
        <taxon>Yoonia</taxon>
    </lineage>
</organism>
<dbReference type="InterPro" id="IPR019734">
    <property type="entry name" value="TPR_rpt"/>
</dbReference>
<dbReference type="STRING" id="1123755.SAMN05444714_3157"/>
<protein>
    <submittedName>
        <fullName evidence="5">Flp pilus assembly protein TadD, contains TPR repeats</fullName>
    </submittedName>
</protein>
<sequence length="565" mass="61179">MRKYVTTILTLTALAVASAPAVAEVDTGAYLAGKQAETAHDFGTAARYFADGLVQDPTNADLLDRLQRAYVAQGDFARAVPVARTMADAGVGNPVTHLILRTDDFAAGRWNEVLNALEAGQQIGPLVDQLSAAWALVGAGDTSAAMDAFDAVIQGEGMGVYGLTHKAYALAAFGDFEGAQRLFTNNGHGGMRYSRQSAIAHAQIMSQLGQNTEALELISAVFGTQLDPGLIALRDALSDGEAVAYSAVRTPAEAMGDLAHVIAGLVQADAPANFTLLYTRAANHLWPQNATAQLMTARLLEELENYDLANAAYSAVSPDDPSYHAAELGRAEALRAAGREEAAVEVLEGLTRLYPALPEVHATKGDTLRMAERYAEADRAYTRALDLYDNLDRSKWFVYYTRAITRHRLDDWTGAEADFRSALALRPEQPQVLNYLGYSLVERGEKLSEALDMIETAAAARPDHGAIIDSLGWVYFQLGRYDEAVVHLEHAASLEPVDAVINDHLGDAFWAVGREIEARFQWQRALSFSPSEEDATRIRAKLDRGLDAVLEEEGAEPLQVARDDS</sequence>
<feature type="signal peptide" evidence="4">
    <location>
        <begin position="1"/>
        <end position="23"/>
    </location>
</feature>
<dbReference type="Gene3D" id="1.25.40.10">
    <property type="entry name" value="Tetratricopeptide repeat domain"/>
    <property type="match status" value="2"/>
</dbReference>
<evidence type="ECO:0000256" key="3">
    <source>
        <dbReference type="PROSITE-ProRule" id="PRU00339"/>
    </source>
</evidence>
<dbReference type="InterPro" id="IPR051012">
    <property type="entry name" value="CellSynth/LPSAsmb/PSIAsmb"/>
</dbReference>
<accession>A0A1I6N2F8</accession>
<dbReference type="Proteomes" id="UP000198926">
    <property type="component" value="Unassembled WGS sequence"/>
</dbReference>
<evidence type="ECO:0000313" key="5">
    <source>
        <dbReference type="EMBL" id="SFS22139.1"/>
    </source>
</evidence>
<dbReference type="EMBL" id="FOZM01000004">
    <property type="protein sequence ID" value="SFS22139.1"/>
    <property type="molecule type" value="Genomic_DNA"/>
</dbReference>
<feature type="repeat" description="TPR" evidence="3">
    <location>
        <begin position="465"/>
        <end position="498"/>
    </location>
</feature>
<dbReference type="PANTHER" id="PTHR45586">
    <property type="entry name" value="TPR REPEAT-CONTAINING PROTEIN PA4667"/>
    <property type="match status" value="1"/>
</dbReference>
<gene>
    <name evidence="5" type="ORF">SAMN05444714_3157</name>
</gene>
<dbReference type="AlphaFoldDB" id="A0A1I6N2F8"/>
<keyword evidence="6" id="KW-1185">Reference proteome</keyword>
<name>A0A1I6N2F8_9RHOB</name>
<dbReference type="Pfam" id="PF13181">
    <property type="entry name" value="TPR_8"/>
    <property type="match status" value="1"/>
</dbReference>
<dbReference type="SMART" id="SM00028">
    <property type="entry name" value="TPR"/>
    <property type="match status" value="5"/>
</dbReference>
<dbReference type="PANTHER" id="PTHR45586:SF1">
    <property type="entry name" value="LIPOPOLYSACCHARIDE ASSEMBLY PROTEIN B"/>
    <property type="match status" value="1"/>
</dbReference>